<accession>A0A7M5VC17</accession>
<organism evidence="3 4">
    <name type="scientific">Clytia hemisphaerica</name>
    <dbReference type="NCBI Taxonomy" id="252671"/>
    <lineage>
        <taxon>Eukaryota</taxon>
        <taxon>Metazoa</taxon>
        <taxon>Cnidaria</taxon>
        <taxon>Hydrozoa</taxon>
        <taxon>Hydroidolina</taxon>
        <taxon>Leptothecata</taxon>
        <taxon>Obeliida</taxon>
        <taxon>Clytiidae</taxon>
        <taxon>Clytia</taxon>
    </lineage>
</organism>
<dbReference type="AlphaFoldDB" id="A0A7M5VC17"/>
<dbReference type="Pfam" id="PF01823">
    <property type="entry name" value="MACPF"/>
    <property type="match status" value="1"/>
</dbReference>
<dbReference type="InterPro" id="IPR020864">
    <property type="entry name" value="MACPF"/>
</dbReference>
<keyword evidence="4" id="KW-1185">Reference proteome</keyword>
<sequence>MKDRAAAAYIFVFFMVNIVLSDAADEMEKNETKSGDLPILCPQCDPNWTPFPNMVSGLVGYNIVSSDPLVTAADPGMGNQIFAPTKYIDGTVYLDDSITAFELSNCQRSMSIKSWTNLNQMSSSLEETSTSGYNLQLGYDSKVTAGVEGLDLSSDIPPPFTMGWSNSKTMKNAASSFSEEQGMVAFTHGMCIQYEMKLSAYYLPEFMPPFVMAIGELHDASSQSTNEQENAFKKFVNEFGTHYMIHSQLGALFAQQTTYSGTVRQNMDHEALQQCNSKQAVKIFGVQTAPDTSKCTDTAEETLNSYSQNDVKQVTITKGSRPTDIADWATQDFTPTPLRYQFSPIVNIFQDNFIEKRNIQNSDGQPVDSLKLRQWFMPLYDKYCEVLGFKCSMAKGCGFDDNCPVDTVCEGEGETHECGEWGEWGSWACSDCGVSLQKKRTRECTGCKGDEEQIKYSEDPTDCCNVLHKVYVRVSLYENADAGSKYEPYGDMKISIGDRSENQNKPAWHVARDHCPSYKLSTWYRGPDKYIEFYEHFDFLKSDGSIFKLHGHAWEADSNPDDLIAKFDGFQDDVKKYLDYDWIHFNGKHGNGNEEGEVKIKFYKV</sequence>
<feature type="domain" description="MACPF" evidence="2">
    <location>
        <begin position="40"/>
        <end position="387"/>
    </location>
</feature>
<keyword evidence="1" id="KW-0732">Signal</keyword>
<feature type="chain" id="PRO_5029453127" description="MACPF domain-containing protein" evidence="1">
    <location>
        <begin position="24"/>
        <end position="605"/>
    </location>
</feature>
<evidence type="ECO:0000313" key="4">
    <source>
        <dbReference type="Proteomes" id="UP000594262"/>
    </source>
</evidence>
<reference evidence="3" key="1">
    <citation type="submission" date="2021-01" db="UniProtKB">
        <authorList>
            <consortium name="EnsemblMetazoa"/>
        </authorList>
    </citation>
    <scope>IDENTIFICATION</scope>
</reference>
<dbReference type="PROSITE" id="PS51412">
    <property type="entry name" value="MACPF_2"/>
    <property type="match status" value="1"/>
</dbReference>
<feature type="signal peptide" evidence="1">
    <location>
        <begin position="1"/>
        <end position="23"/>
    </location>
</feature>
<proteinExistence type="predicted"/>
<dbReference type="OrthoDB" id="10071520at2759"/>
<protein>
    <recommendedName>
        <fullName evidence="2">MACPF domain-containing protein</fullName>
    </recommendedName>
</protein>
<dbReference type="Proteomes" id="UP000594262">
    <property type="component" value="Unplaced"/>
</dbReference>
<name>A0A7M5VC17_9CNID</name>
<evidence type="ECO:0000313" key="3">
    <source>
        <dbReference type="EnsemblMetazoa" id="CLYHEMP011354.1"/>
    </source>
</evidence>
<evidence type="ECO:0000256" key="1">
    <source>
        <dbReference type="SAM" id="SignalP"/>
    </source>
</evidence>
<dbReference type="RefSeq" id="XP_066930950.1">
    <property type="nucleotide sequence ID" value="XM_067074849.1"/>
</dbReference>
<evidence type="ECO:0000259" key="2">
    <source>
        <dbReference type="PROSITE" id="PS51412"/>
    </source>
</evidence>
<dbReference type="GeneID" id="136818507"/>
<dbReference type="EnsemblMetazoa" id="CLYHEMT011354.1">
    <property type="protein sequence ID" value="CLYHEMP011354.1"/>
    <property type="gene ID" value="CLYHEMG011354"/>
</dbReference>